<dbReference type="AlphaFoldDB" id="G0N3R5"/>
<dbReference type="EMBL" id="GL379835">
    <property type="protein sequence ID" value="EGT51771.1"/>
    <property type="molecule type" value="Genomic_DNA"/>
</dbReference>
<dbReference type="Gene3D" id="4.10.830.40">
    <property type="match status" value="1"/>
</dbReference>
<evidence type="ECO:0000256" key="4">
    <source>
        <dbReference type="PROSITE-ProRule" id="PRU00024"/>
    </source>
</evidence>
<protein>
    <recommendedName>
        <fullName evidence="11">RING-type domain-containing protein</fullName>
    </recommendedName>
</protein>
<dbReference type="InterPro" id="IPR000315">
    <property type="entry name" value="Znf_B-box"/>
</dbReference>
<sequence>MNQSAQKKEALECKICINPFSDTIESNIPRILGCGHTICHSCAESLQKVSLDKFSIRCPFDRQITANFYGNVEKLLRNYAIIDLIQARNEEADRAEEIKAPEICEDPIVPCYENPKHESTKYCQACEVDFCESCFLSVHSSKILSNHQSVPISEKPIRRQNCPNHPDSIADHFCDDVNCKTTSPFCCETCRQDLHKDHAMILTEVKADKLERELTDLLKALDSFAIQAIQRGGTLDKTKICIQNIENLEAECQNMLTAIEEHFERKKMEASQKLINFRDSKFIYMENKEAIENGLELIKKSKMDIVKVLKRKEILFADETIDFEKIYYGLNRVKHVDLVPLPMPTLEEIINSNSSTPSSAPPNDSPAPPPTRTLRDLFSFSKFRFF</sequence>
<organism evidence="10">
    <name type="scientific">Caenorhabditis brenneri</name>
    <name type="common">Nematode worm</name>
    <dbReference type="NCBI Taxonomy" id="135651"/>
    <lineage>
        <taxon>Eukaryota</taxon>
        <taxon>Metazoa</taxon>
        <taxon>Ecdysozoa</taxon>
        <taxon>Nematoda</taxon>
        <taxon>Chromadorea</taxon>
        <taxon>Rhabditida</taxon>
        <taxon>Rhabditina</taxon>
        <taxon>Rhabditomorpha</taxon>
        <taxon>Rhabditoidea</taxon>
        <taxon>Rhabditidae</taxon>
        <taxon>Peloderinae</taxon>
        <taxon>Caenorhabditis</taxon>
    </lineage>
</organism>
<dbReference type="Proteomes" id="UP000008068">
    <property type="component" value="Unassembled WGS sequence"/>
</dbReference>
<evidence type="ECO:0000313" key="9">
    <source>
        <dbReference type="EMBL" id="EGT51771.1"/>
    </source>
</evidence>
<dbReference type="PROSITE" id="PS50119">
    <property type="entry name" value="ZF_BBOX"/>
    <property type="match status" value="1"/>
</dbReference>
<feature type="compositionally biased region" description="Pro residues" evidence="6">
    <location>
        <begin position="359"/>
        <end position="371"/>
    </location>
</feature>
<dbReference type="SUPFAM" id="SSF57845">
    <property type="entry name" value="B-box zinc-binding domain"/>
    <property type="match status" value="1"/>
</dbReference>
<dbReference type="PANTHER" id="PTHR25462:SF296">
    <property type="entry name" value="MEIOTIC P26, ISOFORM F"/>
    <property type="match status" value="1"/>
</dbReference>
<evidence type="ECO:0000313" key="10">
    <source>
        <dbReference type="Proteomes" id="UP000008068"/>
    </source>
</evidence>
<dbReference type="CDD" id="cd19773">
    <property type="entry name" value="Bbox2_TRIM23_C-IX_rpt1"/>
    <property type="match status" value="1"/>
</dbReference>
<dbReference type="HOGENOM" id="CLU_041835_0_0_1"/>
<reference evidence="10" key="1">
    <citation type="submission" date="2011-07" db="EMBL/GenBank/DDBJ databases">
        <authorList>
            <consortium name="Caenorhabditis brenneri Sequencing and Analysis Consortium"/>
            <person name="Wilson R.K."/>
        </authorList>
    </citation>
    <scope>NUCLEOTIDE SEQUENCE [LARGE SCALE GENOMIC DNA]</scope>
    <source>
        <strain evidence="10">PB2801</strain>
    </source>
</reference>
<keyword evidence="2 4" id="KW-0863">Zinc-finger</keyword>
<dbReference type="PROSITE" id="PS00518">
    <property type="entry name" value="ZF_RING_1"/>
    <property type="match status" value="1"/>
</dbReference>
<feature type="region of interest" description="Disordered" evidence="6">
    <location>
        <begin position="350"/>
        <end position="371"/>
    </location>
</feature>
<feature type="domain" description="B box-type" evidence="8">
    <location>
        <begin position="106"/>
        <end position="152"/>
    </location>
</feature>
<dbReference type="OrthoDB" id="2011769at2759"/>
<dbReference type="OMA" id="ERTICFC"/>
<dbReference type="InterPro" id="IPR017907">
    <property type="entry name" value="Znf_RING_CS"/>
</dbReference>
<dbReference type="InterPro" id="IPR047153">
    <property type="entry name" value="TRIM45/56/19-like"/>
</dbReference>
<evidence type="ECO:0000256" key="6">
    <source>
        <dbReference type="SAM" id="MobiDB-lite"/>
    </source>
</evidence>
<gene>
    <name evidence="9" type="ORF">CAEBREN_22293</name>
</gene>
<accession>G0N3R5</accession>
<dbReference type="GO" id="GO:0008270">
    <property type="term" value="F:zinc ion binding"/>
    <property type="evidence" value="ECO:0007669"/>
    <property type="project" value="UniProtKB-KW"/>
</dbReference>
<dbReference type="SMART" id="SM00184">
    <property type="entry name" value="RING"/>
    <property type="match status" value="1"/>
</dbReference>
<evidence type="ECO:0000259" key="7">
    <source>
        <dbReference type="PROSITE" id="PS50089"/>
    </source>
</evidence>
<evidence type="ECO:0008006" key="11">
    <source>
        <dbReference type="Google" id="ProtNLM"/>
    </source>
</evidence>
<dbReference type="STRING" id="135651.G0N3R5"/>
<dbReference type="SUPFAM" id="SSF57850">
    <property type="entry name" value="RING/U-box"/>
    <property type="match status" value="1"/>
</dbReference>
<evidence type="ECO:0000256" key="2">
    <source>
        <dbReference type="ARBA" id="ARBA00022771"/>
    </source>
</evidence>
<evidence type="ECO:0000256" key="5">
    <source>
        <dbReference type="SAM" id="Coils"/>
    </source>
</evidence>
<evidence type="ECO:0000256" key="3">
    <source>
        <dbReference type="ARBA" id="ARBA00022833"/>
    </source>
</evidence>
<keyword evidence="3" id="KW-0862">Zinc</keyword>
<keyword evidence="1" id="KW-0479">Metal-binding</keyword>
<evidence type="ECO:0000259" key="8">
    <source>
        <dbReference type="PROSITE" id="PS50119"/>
    </source>
</evidence>
<dbReference type="InterPro" id="IPR001841">
    <property type="entry name" value="Znf_RING"/>
</dbReference>
<proteinExistence type="predicted"/>
<keyword evidence="10" id="KW-1185">Reference proteome</keyword>
<feature type="domain" description="RING-type" evidence="7">
    <location>
        <begin position="13"/>
        <end position="62"/>
    </location>
</feature>
<dbReference type="Pfam" id="PF13445">
    <property type="entry name" value="zf-RING_UBOX"/>
    <property type="match status" value="1"/>
</dbReference>
<dbReference type="eggNOG" id="KOG4185">
    <property type="taxonomic scope" value="Eukaryota"/>
</dbReference>
<keyword evidence="5" id="KW-0175">Coiled coil</keyword>
<dbReference type="InParanoid" id="G0N3R5"/>
<name>G0N3R5_CAEBE</name>
<feature type="coiled-coil region" evidence="5">
    <location>
        <begin position="207"/>
        <end position="265"/>
    </location>
</feature>
<dbReference type="InterPro" id="IPR027370">
    <property type="entry name" value="Znf-RING_euk"/>
</dbReference>
<dbReference type="Gene3D" id="3.30.40.10">
    <property type="entry name" value="Zinc/RING finger domain, C3HC4 (zinc finger)"/>
    <property type="match status" value="1"/>
</dbReference>
<dbReference type="PANTHER" id="PTHR25462">
    <property type="entry name" value="BONUS, ISOFORM C-RELATED"/>
    <property type="match status" value="1"/>
</dbReference>
<evidence type="ECO:0000256" key="1">
    <source>
        <dbReference type="ARBA" id="ARBA00022723"/>
    </source>
</evidence>
<dbReference type="PROSITE" id="PS50089">
    <property type="entry name" value="ZF_RING_2"/>
    <property type="match status" value="1"/>
</dbReference>
<dbReference type="Gene3D" id="3.30.160.60">
    <property type="entry name" value="Classic Zinc Finger"/>
    <property type="match status" value="1"/>
</dbReference>
<dbReference type="InterPro" id="IPR013083">
    <property type="entry name" value="Znf_RING/FYVE/PHD"/>
</dbReference>